<dbReference type="PANTHER" id="PTHR18896:SF76">
    <property type="entry name" value="PHOSPHOLIPASE"/>
    <property type="match status" value="1"/>
</dbReference>
<dbReference type="InterPro" id="IPR025202">
    <property type="entry name" value="PLD-like_dom"/>
</dbReference>
<feature type="domain" description="PLD phosphodiesterase" evidence="7">
    <location>
        <begin position="467"/>
        <end position="494"/>
    </location>
</feature>
<dbReference type="InterPro" id="IPR001736">
    <property type="entry name" value="PLipase_D/transphosphatidylase"/>
</dbReference>
<dbReference type="GO" id="GO:0004630">
    <property type="term" value="F:phospholipase D activity"/>
    <property type="evidence" value="ECO:0007669"/>
    <property type="project" value="UniProtKB-UniRule"/>
</dbReference>
<evidence type="ECO:0000259" key="7">
    <source>
        <dbReference type="PROSITE" id="PS50035"/>
    </source>
</evidence>
<evidence type="ECO:0000313" key="8">
    <source>
        <dbReference type="EMBL" id="OQV18121.1"/>
    </source>
</evidence>
<dbReference type="SMART" id="SM00155">
    <property type="entry name" value="PLDc"/>
    <property type="match status" value="2"/>
</dbReference>
<evidence type="ECO:0000256" key="4">
    <source>
        <dbReference type="ARBA" id="ARBA00022963"/>
    </source>
</evidence>
<sequence length="1072" mass="122263">MPATLQNGEVNGGFDRSINQLDIAALDSTNQVEGAVGAPINDSSVEIISQCYFNPACDVVESPPGRDEVRGRSDLGDGRVPDAVFFEDADIALRITKLLWTSGPLGDSVTYTIEVNHAGYSWVILRNYQRIHALHINLYFFDASMRLKNRVQGDLKTEPINANGFFPVMPKRCPPDATVEMETEHAYVMEDYLTKMFEDHARREHVASLRFLEVSDMSFPLGPQTVERMKDSEMVVQKLSCNLHEVCLVPCNHDNAACKLFSQWKERWVVIQETCYIYRHTKTGLIAGVFLHDQHMKVEQLLTRNTSLLIKHALKDLIINFPNKFEMELWRCQMKNAMEKVAVDFTVPHERGSFVPIRNGVHARFFINGKAYMEAVADALESAVKQIFIGGWWVSPDVFLKRPITEGLRWRLDQILKRKAEAGVQIFILMYKESRAVLGINSFYTKRKLTRLHPNIHVQRHPDKNVLLWSHHEKTVIIDQKLAFVGGIDLCYGRWDDHHYRLCDVTDQMLEEGLGDAGAAVEKYGEDLNLRYARKPKLTSAIRRTGMGKRAAIKNTVAAPWRGLRAKMNVPKFRPRSRFNYKMRRAQKSCIEKIGGTFRKLFHTKSKEEKRAIHEDRMEELSMLAKECLWIGKDYVNEVKYAFSQPDCGDPYEDLLDRKKTPRLPWHDASACVWGVGARDTARHFIQKWNACKFQKFRFDEDHQFLMPGLYEGLELPAFLPDDAASCRVQVLRSTCAWSSGLLPDVVDHSIQEGYIDLIRNSKHFVYMESQFFITLIGSHKTVKNRVGEALFRRIERAFRANETFRLYIVLPLQPAIAGAYGTRAGAAVQAVTHWIYQSISQGKHSLLGNLRQIGADPSNYVTVCGLRQHGEIVGRLATEIVYVHSKLMVVDDVFTIIGSANMNDRSMLGKRDSEIAWLIEDTQFEDSVMDGRPYRSGLFSGRLRKELMKISLGLIEDLPHGVPPAEANRIVEDPVSENFYRGIWIATAVKNDAIFQEVFACVPNDRVHSFSELREFEKQKTINETDPDQARQVLQGVRGYLVKFPLKFLKDSKLLPACSTAAGLVPAINWT</sequence>
<dbReference type="Gene3D" id="3.30.870.10">
    <property type="entry name" value="Endonuclease Chain A"/>
    <property type="match status" value="2"/>
</dbReference>
<dbReference type="GO" id="GO:0035556">
    <property type="term" value="P:intracellular signal transduction"/>
    <property type="evidence" value="ECO:0007669"/>
    <property type="project" value="InterPro"/>
</dbReference>
<accession>A0A1W0WSF6</accession>
<organism evidence="8 9">
    <name type="scientific">Hypsibius exemplaris</name>
    <name type="common">Freshwater tardigrade</name>
    <dbReference type="NCBI Taxonomy" id="2072580"/>
    <lineage>
        <taxon>Eukaryota</taxon>
        <taxon>Metazoa</taxon>
        <taxon>Ecdysozoa</taxon>
        <taxon>Tardigrada</taxon>
        <taxon>Eutardigrada</taxon>
        <taxon>Parachela</taxon>
        <taxon>Hypsibioidea</taxon>
        <taxon>Hypsibiidae</taxon>
        <taxon>Hypsibius</taxon>
    </lineage>
</organism>
<dbReference type="Pfam" id="PF13091">
    <property type="entry name" value="PLDc_2"/>
    <property type="match status" value="1"/>
</dbReference>
<proteinExistence type="inferred from homology"/>
<dbReference type="PROSITE" id="PS50035">
    <property type="entry name" value="PLD"/>
    <property type="match status" value="2"/>
</dbReference>
<dbReference type="SUPFAM" id="SSF56024">
    <property type="entry name" value="Phospholipase D/nuclease"/>
    <property type="match status" value="2"/>
</dbReference>
<comment type="similarity">
    <text evidence="6">Belongs to the phospholipase D family.</text>
</comment>
<evidence type="ECO:0000256" key="5">
    <source>
        <dbReference type="ARBA" id="ARBA00023098"/>
    </source>
</evidence>
<name>A0A1W0WSF6_HYPEX</name>
<dbReference type="Proteomes" id="UP000192578">
    <property type="component" value="Unassembled WGS sequence"/>
</dbReference>
<feature type="domain" description="PLD phosphodiesterase" evidence="7">
    <location>
        <begin position="880"/>
        <end position="907"/>
    </location>
</feature>
<dbReference type="CDD" id="cd09141">
    <property type="entry name" value="PLDc_vPLD1_2_yPLD_like_2"/>
    <property type="match status" value="1"/>
</dbReference>
<keyword evidence="2" id="KW-0677">Repeat</keyword>
<dbReference type="InterPro" id="IPR016555">
    <property type="entry name" value="PLipase_D_euk"/>
</dbReference>
<dbReference type="PANTHER" id="PTHR18896">
    <property type="entry name" value="PHOSPHOLIPASE D"/>
    <property type="match status" value="1"/>
</dbReference>
<dbReference type="OrthoDB" id="14911at2759"/>
<keyword evidence="4 6" id="KW-0442">Lipid degradation</keyword>
<dbReference type="AlphaFoldDB" id="A0A1W0WSF6"/>
<protein>
    <recommendedName>
        <fullName evidence="6">Phospholipase</fullName>
        <ecNumber evidence="6">3.1.4.4</ecNumber>
    </recommendedName>
</protein>
<dbReference type="CDD" id="cd09138">
    <property type="entry name" value="PLDc_vPLD1_2_yPLD_like_1"/>
    <property type="match status" value="1"/>
</dbReference>
<keyword evidence="9" id="KW-1185">Reference proteome</keyword>
<dbReference type="EC" id="3.1.4.4" evidence="6"/>
<dbReference type="PIRSF" id="PIRSF009376">
    <property type="entry name" value="Phospholipase_D_euk"/>
    <property type="match status" value="1"/>
</dbReference>
<keyword evidence="5" id="KW-0443">Lipid metabolism</keyword>
<reference evidence="9" key="1">
    <citation type="submission" date="2017-01" db="EMBL/GenBank/DDBJ databases">
        <title>Comparative genomics of anhydrobiosis in the tardigrade Hypsibius dujardini.</title>
        <authorList>
            <person name="Yoshida Y."/>
            <person name="Koutsovoulos G."/>
            <person name="Laetsch D."/>
            <person name="Stevens L."/>
            <person name="Kumar S."/>
            <person name="Horikawa D."/>
            <person name="Ishino K."/>
            <person name="Komine S."/>
            <person name="Tomita M."/>
            <person name="Blaxter M."/>
            <person name="Arakawa K."/>
        </authorList>
    </citation>
    <scope>NUCLEOTIDE SEQUENCE [LARGE SCALE GENOMIC DNA]</scope>
    <source>
        <strain evidence="9">Z151</strain>
    </source>
</reference>
<comment type="caution">
    <text evidence="8">The sequence shown here is derived from an EMBL/GenBank/DDBJ whole genome shotgun (WGS) entry which is preliminary data.</text>
</comment>
<comment type="catalytic activity">
    <reaction evidence="1 6">
        <text>a 1,2-diacyl-sn-glycero-3-phosphocholine + H2O = a 1,2-diacyl-sn-glycero-3-phosphate + choline + H(+)</text>
        <dbReference type="Rhea" id="RHEA:14445"/>
        <dbReference type="ChEBI" id="CHEBI:15354"/>
        <dbReference type="ChEBI" id="CHEBI:15377"/>
        <dbReference type="ChEBI" id="CHEBI:15378"/>
        <dbReference type="ChEBI" id="CHEBI:57643"/>
        <dbReference type="ChEBI" id="CHEBI:58608"/>
        <dbReference type="EC" id="3.1.4.4"/>
    </reaction>
</comment>
<dbReference type="GO" id="GO:0009395">
    <property type="term" value="P:phospholipid catabolic process"/>
    <property type="evidence" value="ECO:0007669"/>
    <property type="project" value="TreeGrafter"/>
</dbReference>
<keyword evidence="3 6" id="KW-0378">Hydrolase</keyword>
<dbReference type="Pfam" id="PF00614">
    <property type="entry name" value="PLDc"/>
    <property type="match status" value="1"/>
</dbReference>
<gene>
    <name evidence="8" type="ORF">BV898_07708</name>
</gene>
<dbReference type="GO" id="GO:0060627">
    <property type="term" value="P:regulation of vesicle-mediated transport"/>
    <property type="evidence" value="ECO:0007669"/>
    <property type="project" value="TreeGrafter"/>
</dbReference>
<evidence type="ECO:0000256" key="6">
    <source>
        <dbReference type="PIRNR" id="PIRNR009376"/>
    </source>
</evidence>
<dbReference type="GO" id="GO:0006654">
    <property type="term" value="P:phosphatidic acid biosynthetic process"/>
    <property type="evidence" value="ECO:0007669"/>
    <property type="project" value="InterPro"/>
</dbReference>
<dbReference type="SUPFAM" id="SSF50729">
    <property type="entry name" value="PH domain-like"/>
    <property type="match status" value="1"/>
</dbReference>
<evidence type="ECO:0000256" key="3">
    <source>
        <dbReference type="ARBA" id="ARBA00022801"/>
    </source>
</evidence>
<dbReference type="EMBL" id="MTYJ01000052">
    <property type="protein sequence ID" value="OQV18121.1"/>
    <property type="molecule type" value="Genomic_DNA"/>
</dbReference>
<evidence type="ECO:0000256" key="2">
    <source>
        <dbReference type="ARBA" id="ARBA00022737"/>
    </source>
</evidence>
<dbReference type="InterPro" id="IPR015679">
    <property type="entry name" value="PLipase_D_fam"/>
</dbReference>
<evidence type="ECO:0000313" key="9">
    <source>
        <dbReference type="Proteomes" id="UP000192578"/>
    </source>
</evidence>
<evidence type="ECO:0000256" key="1">
    <source>
        <dbReference type="ARBA" id="ARBA00000798"/>
    </source>
</evidence>